<dbReference type="Gene3D" id="2.102.10.10">
    <property type="entry name" value="Rieske [2Fe-2S] iron-sulphur domain"/>
    <property type="match status" value="1"/>
</dbReference>
<dbReference type="PROSITE" id="PS51296">
    <property type="entry name" value="RIESKE"/>
    <property type="match status" value="1"/>
</dbReference>
<evidence type="ECO:0000313" key="9">
    <source>
        <dbReference type="Proteomes" id="UP001165583"/>
    </source>
</evidence>
<evidence type="ECO:0000259" key="7">
    <source>
        <dbReference type="PROSITE" id="PS51296"/>
    </source>
</evidence>
<evidence type="ECO:0000256" key="5">
    <source>
        <dbReference type="ARBA" id="ARBA00034078"/>
    </source>
</evidence>
<comment type="cofactor">
    <cofactor evidence="5">
        <name>[2Fe-2S] cluster</name>
        <dbReference type="ChEBI" id="CHEBI:190135"/>
    </cofactor>
</comment>
<evidence type="ECO:0000256" key="2">
    <source>
        <dbReference type="ARBA" id="ARBA00022723"/>
    </source>
</evidence>
<dbReference type="Pfam" id="PF00355">
    <property type="entry name" value="Rieske"/>
    <property type="match status" value="1"/>
</dbReference>
<reference evidence="8" key="1">
    <citation type="submission" date="2022-09" db="EMBL/GenBank/DDBJ databases">
        <title>Novosphingobium sp. Nov., a polycyclic aromatic hydrocarbon-degrading bacterium isolated form mangrove sediments in HongKong.</title>
        <authorList>
            <person name="Hu Z."/>
        </authorList>
    </citation>
    <scope>NUCLEOTIDE SEQUENCE</scope>
    <source>
        <strain evidence="8">HK4-1</strain>
    </source>
</reference>
<dbReference type="InterPro" id="IPR036922">
    <property type="entry name" value="Rieske_2Fe-2S_sf"/>
</dbReference>
<keyword evidence="9" id="KW-1185">Reference proteome</keyword>
<keyword evidence="1" id="KW-0001">2Fe-2S</keyword>
<sequence length="117" mass="12528">METSWHALCHEAEFPDDGKLATQLGGWSVLVVKGDDGFHAVNDRCTHQAALLSPGRVRRGAIMCPLHGARFEVGTGRCIGGAYADLRRFDVRVVDGVIEVAIPVVAPGPNERPVGAR</sequence>
<dbReference type="EMBL" id="JANZXA010000018">
    <property type="protein sequence ID" value="MCT2401723.1"/>
    <property type="molecule type" value="Genomic_DNA"/>
</dbReference>
<evidence type="ECO:0000256" key="3">
    <source>
        <dbReference type="ARBA" id="ARBA00023004"/>
    </source>
</evidence>
<keyword evidence="3" id="KW-0408">Iron</keyword>
<evidence type="ECO:0000313" key="8">
    <source>
        <dbReference type="EMBL" id="MCT2401723.1"/>
    </source>
</evidence>
<evidence type="ECO:0000256" key="1">
    <source>
        <dbReference type="ARBA" id="ARBA00022714"/>
    </source>
</evidence>
<dbReference type="InterPro" id="IPR017941">
    <property type="entry name" value="Rieske_2Fe-2S"/>
</dbReference>
<dbReference type="PANTHER" id="PTHR21496">
    <property type="entry name" value="FERREDOXIN-RELATED"/>
    <property type="match status" value="1"/>
</dbReference>
<comment type="caution">
    <text evidence="8">The sequence shown here is derived from an EMBL/GenBank/DDBJ whole genome shotgun (WGS) entry which is preliminary data.</text>
</comment>
<keyword evidence="4" id="KW-0411">Iron-sulfur</keyword>
<organism evidence="8 9">
    <name type="scientific">Novosphingobium mangrovi</name>
    <name type="common">ex Huang et al. 2023</name>
    <dbReference type="NCBI Taxonomy" id="2976432"/>
    <lineage>
        <taxon>Bacteria</taxon>
        <taxon>Pseudomonadati</taxon>
        <taxon>Pseudomonadota</taxon>
        <taxon>Alphaproteobacteria</taxon>
        <taxon>Sphingomonadales</taxon>
        <taxon>Sphingomonadaceae</taxon>
        <taxon>Novosphingobium</taxon>
    </lineage>
</organism>
<evidence type="ECO:0000256" key="6">
    <source>
        <dbReference type="ARBA" id="ARBA00038001"/>
    </source>
</evidence>
<dbReference type="PANTHER" id="PTHR21496:SF0">
    <property type="entry name" value="RIESKE DOMAIN-CONTAINING PROTEIN"/>
    <property type="match status" value="1"/>
</dbReference>
<accession>A0ABT2IA78</accession>
<protein>
    <submittedName>
        <fullName evidence="8">Rieske 2Fe-2S domain-containing protein</fullName>
    </submittedName>
</protein>
<proteinExistence type="inferred from homology"/>
<gene>
    <name evidence="8" type="ORF">NZK81_19400</name>
</gene>
<feature type="domain" description="Rieske" evidence="7">
    <location>
        <begin position="6"/>
        <end position="100"/>
    </location>
</feature>
<comment type="similarity">
    <text evidence="6">Belongs to the bacterial ring-hydroxylating dioxygenase ferredoxin component family.</text>
</comment>
<dbReference type="Proteomes" id="UP001165583">
    <property type="component" value="Unassembled WGS sequence"/>
</dbReference>
<name>A0ABT2IA78_9SPHN</name>
<keyword evidence="2" id="KW-0479">Metal-binding</keyword>
<dbReference type="SUPFAM" id="SSF50022">
    <property type="entry name" value="ISP domain"/>
    <property type="match status" value="1"/>
</dbReference>
<evidence type="ECO:0000256" key="4">
    <source>
        <dbReference type="ARBA" id="ARBA00023014"/>
    </source>
</evidence>